<dbReference type="InterPro" id="IPR036412">
    <property type="entry name" value="HAD-like_sf"/>
</dbReference>
<dbReference type="Gene3D" id="3.40.50.1000">
    <property type="entry name" value="HAD superfamily/HAD-like"/>
    <property type="match status" value="1"/>
</dbReference>
<dbReference type="RefSeq" id="WP_148403006.1">
    <property type="nucleotide sequence ID" value="NZ_VSKK01000001.1"/>
</dbReference>
<dbReference type="NCBIfam" id="NF046079">
    <property type="entry name" value="HAD_phos_BT0820"/>
    <property type="match status" value="1"/>
</dbReference>
<reference evidence="1 2" key="1">
    <citation type="submission" date="2019-08" db="EMBL/GenBank/DDBJ databases">
        <title>Genomes of Antarctic Bizionia species.</title>
        <authorList>
            <person name="Bowman J.P."/>
        </authorList>
    </citation>
    <scope>NUCLEOTIDE SEQUENCE [LARGE SCALE GENOMIC DNA]</scope>
    <source>
        <strain evidence="1 2">ADA-4</strain>
    </source>
</reference>
<keyword evidence="1" id="KW-0378">Hydrolase</keyword>
<dbReference type="PIRSF" id="PIRSF020079">
    <property type="entry name" value="UCP020079"/>
    <property type="match status" value="1"/>
</dbReference>
<proteinExistence type="predicted"/>
<accession>A0A5D0RC67</accession>
<evidence type="ECO:0000313" key="2">
    <source>
        <dbReference type="Proteomes" id="UP000323720"/>
    </source>
</evidence>
<dbReference type="InterPro" id="IPR016769">
    <property type="entry name" value="Phage_SP01_Orf1"/>
</dbReference>
<dbReference type="Proteomes" id="UP000323720">
    <property type="component" value="Unassembled WGS sequence"/>
</dbReference>
<dbReference type="SUPFAM" id="SSF56784">
    <property type="entry name" value="HAD-like"/>
    <property type="match status" value="1"/>
</dbReference>
<dbReference type="InterPro" id="IPR023214">
    <property type="entry name" value="HAD_sf"/>
</dbReference>
<name>A0A5D0RC67_9FLAO</name>
<dbReference type="OrthoDB" id="5431039at2"/>
<comment type="caution">
    <text evidence="1">The sequence shown here is derived from an EMBL/GenBank/DDBJ whole genome shotgun (WGS) entry which is preliminary data.</text>
</comment>
<protein>
    <submittedName>
        <fullName evidence="1">Hydrolase</fullName>
    </submittedName>
</protein>
<dbReference type="EMBL" id="VSKK01000001">
    <property type="protein sequence ID" value="TYB79270.1"/>
    <property type="molecule type" value="Genomic_DNA"/>
</dbReference>
<gene>
    <name evidence="1" type="ORF">ES674_05710</name>
</gene>
<keyword evidence="2" id="KW-1185">Reference proteome</keyword>
<organism evidence="1 2">
    <name type="scientific">Bizionia myxarmorum</name>
    <dbReference type="NCBI Taxonomy" id="291186"/>
    <lineage>
        <taxon>Bacteria</taxon>
        <taxon>Pseudomonadati</taxon>
        <taxon>Bacteroidota</taxon>
        <taxon>Flavobacteriia</taxon>
        <taxon>Flavobacteriales</taxon>
        <taxon>Flavobacteriaceae</taxon>
        <taxon>Bizionia</taxon>
    </lineage>
</organism>
<sequence length="137" mass="15987">MNFTDKLIIAVDFDGTIVEDAYPKVGKPKLFAFETLERLQKEGHRLILWTYRSGSRLDDAVDFCKENGLEFYAVNKSFPEEQFDYSKSRKIHADIFIDDRNIGGLLGWGEVYQMLANPKYHPNHLTKKKGFFSFLKR</sequence>
<dbReference type="AlphaFoldDB" id="A0A5D0RC67"/>
<evidence type="ECO:0000313" key="1">
    <source>
        <dbReference type="EMBL" id="TYB79270.1"/>
    </source>
</evidence>
<dbReference type="GO" id="GO:0016787">
    <property type="term" value="F:hydrolase activity"/>
    <property type="evidence" value="ECO:0007669"/>
    <property type="project" value="UniProtKB-KW"/>
</dbReference>